<evidence type="ECO:0000256" key="9">
    <source>
        <dbReference type="ARBA" id="ARBA00023242"/>
    </source>
</evidence>
<dbReference type="EC" id="3.5.1.98" evidence="3"/>
<evidence type="ECO:0000256" key="4">
    <source>
        <dbReference type="ARBA" id="ARBA00022491"/>
    </source>
</evidence>
<keyword evidence="6" id="KW-0156">Chromatin regulator</keyword>
<evidence type="ECO:0000313" key="12">
    <source>
        <dbReference type="EMBL" id="SCV72039.1"/>
    </source>
</evidence>
<evidence type="ECO:0000256" key="6">
    <source>
        <dbReference type="ARBA" id="ARBA00022853"/>
    </source>
</evidence>
<dbReference type="InterPro" id="IPR000286">
    <property type="entry name" value="HDACs"/>
</dbReference>
<dbReference type="PRINTS" id="PR01270">
    <property type="entry name" value="HDASUPER"/>
</dbReference>
<dbReference type="SUPFAM" id="SSF52768">
    <property type="entry name" value="Arginase/deacetylase"/>
    <property type="match status" value="1"/>
</dbReference>
<feature type="region of interest" description="Disordered" evidence="10">
    <location>
        <begin position="482"/>
        <end position="502"/>
    </location>
</feature>
<dbReference type="InterPro" id="IPR023696">
    <property type="entry name" value="Ureohydrolase_dom_sf"/>
</dbReference>
<dbReference type="Gene3D" id="3.40.800.20">
    <property type="entry name" value="Histone deacetylase domain"/>
    <property type="match status" value="1"/>
</dbReference>
<keyword evidence="9" id="KW-0539">Nucleus</keyword>
<dbReference type="Pfam" id="PF00850">
    <property type="entry name" value="Hist_deacetyl"/>
    <property type="match status" value="2"/>
</dbReference>
<evidence type="ECO:0000256" key="7">
    <source>
        <dbReference type="ARBA" id="ARBA00023015"/>
    </source>
</evidence>
<sequence>MSRTTTTDPGQQRRVAYIHSQELIEAADALPSNLGRASLVHHLVDALDLLDLDPDAPHTAEHRDDPAELDDVQTTAQPRLARGKVMEPLSATRDMLARFHDLKYIDALLGKADASSNDSDSDDQDSQEDQLEPIDRSSFRLVAATSTADDPVSRKRRRLDTAQLVDDCPVFDQLPDYVSLVAGASIRAARALRDDEADVAIAWTGGRHHGKRGVAAGFCYINDIVLAIQELRSPPKSRPRPPLHSPPESYDEPPPRKPAKISRVLYLDLDLHHGDGVESAFFTSPYVLTLSTHLHAPLFFPSTGSLDSHGPSTGNASYHALNLALEPGLSSSTLLRLFESSIDPIFRAFDPDAVVVQCGADGLQGDPCAEWNLSAYGMGEIVKKVVEGWGRKTLLMGGGGYDNANAARCWAYLTSVALGRPLPLERTEIPCSLESDEYELYQDSFTLDVPEGQRKDMNTEEKIRHVEEVFKAYVGKLEERYTTRKKSKREGAAPSEGKGVGP</sequence>
<evidence type="ECO:0000313" key="13">
    <source>
        <dbReference type="Proteomes" id="UP000198372"/>
    </source>
</evidence>
<dbReference type="STRING" id="269621.A0A238FGW9"/>
<comment type="subcellular location">
    <subcellularLocation>
        <location evidence="1">Nucleus</location>
    </subcellularLocation>
</comment>
<keyword evidence="13" id="KW-1185">Reference proteome</keyword>
<evidence type="ECO:0000256" key="1">
    <source>
        <dbReference type="ARBA" id="ARBA00004123"/>
    </source>
</evidence>
<keyword evidence="7" id="KW-0805">Transcription regulation</keyword>
<dbReference type="PANTHER" id="PTHR10625:SF14">
    <property type="entry name" value="HISTONE DEACETYLASE 8"/>
    <property type="match status" value="1"/>
</dbReference>
<feature type="region of interest" description="Disordered" evidence="10">
    <location>
        <begin position="113"/>
        <end position="155"/>
    </location>
</feature>
<proteinExistence type="inferred from homology"/>
<keyword evidence="4" id="KW-0678">Repressor</keyword>
<reference evidence="13" key="1">
    <citation type="submission" date="2016-09" db="EMBL/GenBank/DDBJ databases">
        <authorList>
            <person name="Jeantristanb JTB J.-T."/>
            <person name="Ricardo R."/>
        </authorList>
    </citation>
    <scope>NUCLEOTIDE SEQUENCE [LARGE SCALE GENOMIC DNA]</scope>
</reference>
<comment type="similarity">
    <text evidence="2">Belongs to the histone deacetylase family. HD type 1 subfamily.</text>
</comment>
<dbReference type="AlphaFoldDB" id="A0A238FGW9"/>
<dbReference type="Proteomes" id="UP000198372">
    <property type="component" value="Unassembled WGS sequence"/>
</dbReference>
<feature type="domain" description="Histone deacetylase" evidence="11">
    <location>
        <begin position="259"/>
        <end position="416"/>
    </location>
</feature>
<evidence type="ECO:0000256" key="10">
    <source>
        <dbReference type="SAM" id="MobiDB-lite"/>
    </source>
</evidence>
<feature type="compositionally biased region" description="Acidic residues" evidence="10">
    <location>
        <begin position="119"/>
        <end position="132"/>
    </location>
</feature>
<feature type="region of interest" description="Disordered" evidence="10">
    <location>
        <begin position="55"/>
        <end position="78"/>
    </location>
</feature>
<feature type="region of interest" description="Disordered" evidence="10">
    <location>
        <begin position="232"/>
        <end position="257"/>
    </location>
</feature>
<accession>A0A238FGW9</accession>
<dbReference type="GO" id="GO:0031507">
    <property type="term" value="P:heterochromatin formation"/>
    <property type="evidence" value="ECO:0007669"/>
    <property type="project" value="TreeGrafter"/>
</dbReference>
<dbReference type="OrthoDB" id="73273at2759"/>
<protein>
    <recommendedName>
        <fullName evidence="3">histone deacetylase</fullName>
        <ecNumber evidence="3">3.5.1.98</ecNumber>
    </recommendedName>
</protein>
<gene>
    <name evidence="12" type="ORF">BQ2448_4733</name>
</gene>
<evidence type="ECO:0000256" key="8">
    <source>
        <dbReference type="ARBA" id="ARBA00023163"/>
    </source>
</evidence>
<keyword evidence="8" id="KW-0804">Transcription</keyword>
<feature type="domain" description="Histone deacetylase" evidence="11">
    <location>
        <begin position="81"/>
        <end position="233"/>
    </location>
</feature>
<dbReference type="GO" id="GO:0141221">
    <property type="term" value="F:histone deacetylase activity, hydrolytic mechanism"/>
    <property type="evidence" value="ECO:0007669"/>
    <property type="project" value="UniProtKB-EC"/>
</dbReference>
<dbReference type="EMBL" id="FMSP01000008">
    <property type="protein sequence ID" value="SCV72039.1"/>
    <property type="molecule type" value="Genomic_DNA"/>
</dbReference>
<dbReference type="InterPro" id="IPR037138">
    <property type="entry name" value="His_deacetylse_dom_sf"/>
</dbReference>
<dbReference type="GO" id="GO:0005634">
    <property type="term" value="C:nucleus"/>
    <property type="evidence" value="ECO:0007669"/>
    <property type="project" value="UniProtKB-SubCell"/>
</dbReference>
<evidence type="ECO:0000259" key="11">
    <source>
        <dbReference type="Pfam" id="PF00850"/>
    </source>
</evidence>
<keyword evidence="5" id="KW-0378">Hydrolase</keyword>
<name>A0A238FGW9_9BASI</name>
<evidence type="ECO:0000256" key="5">
    <source>
        <dbReference type="ARBA" id="ARBA00022801"/>
    </source>
</evidence>
<dbReference type="InterPro" id="IPR023801">
    <property type="entry name" value="His_deacetylse_dom"/>
</dbReference>
<organism evidence="12 13">
    <name type="scientific">Microbotryum intermedium</name>
    <dbReference type="NCBI Taxonomy" id="269621"/>
    <lineage>
        <taxon>Eukaryota</taxon>
        <taxon>Fungi</taxon>
        <taxon>Dikarya</taxon>
        <taxon>Basidiomycota</taxon>
        <taxon>Pucciniomycotina</taxon>
        <taxon>Microbotryomycetes</taxon>
        <taxon>Microbotryales</taxon>
        <taxon>Microbotryaceae</taxon>
        <taxon>Microbotryum</taxon>
    </lineage>
</organism>
<evidence type="ECO:0000256" key="3">
    <source>
        <dbReference type="ARBA" id="ARBA00012111"/>
    </source>
</evidence>
<evidence type="ECO:0000256" key="2">
    <source>
        <dbReference type="ARBA" id="ARBA00006457"/>
    </source>
</evidence>
<feature type="compositionally biased region" description="Basic and acidic residues" evidence="10">
    <location>
        <begin position="55"/>
        <end position="66"/>
    </location>
</feature>
<dbReference type="PANTHER" id="PTHR10625">
    <property type="entry name" value="HISTONE DEACETYLASE HDAC1-RELATED"/>
    <property type="match status" value="1"/>
</dbReference>